<feature type="compositionally biased region" description="Low complexity" evidence="2">
    <location>
        <begin position="929"/>
        <end position="940"/>
    </location>
</feature>
<dbReference type="GeneID" id="97239211"/>
<dbReference type="RefSeq" id="WP_062762070.1">
    <property type="nucleotide sequence ID" value="NZ_CP121042.1"/>
</dbReference>
<protein>
    <recommendedName>
        <fullName evidence="4">Teneurin-like YD-shell domain-containing protein</fullName>
    </recommendedName>
</protein>
<feature type="compositionally biased region" description="Polar residues" evidence="2">
    <location>
        <begin position="1556"/>
        <end position="1565"/>
    </location>
</feature>
<feature type="transmembrane region" description="Helical" evidence="3">
    <location>
        <begin position="1352"/>
        <end position="1372"/>
    </location>
</feature>
<keyword evidence="1" id="KW-0677">Repeat</keyword>
<accession>A0A162LN44</accession>
<dbReference type="Pfam" id="PF05593">
    <property type="entry name" value="RHS_repeat"/>
    <property type="match status" value="1"/>
</dbReference>
<dbReference type="NCBIfam" id="TIGR01643">
    <property type="entry name" value="YD_repeat_2x"/>
    <property type="match status" value="2"/>
</dbReference>
<evidence type="ECO:0000313" key="6">
    <source>
        <dbReference type="Proteomes" id="UP000075787"/>
    </source>
</evidence>
<feature type="transmembrane region" description="Helical" evidence="3">
    <location>
        <begin position="1379"/>
        <end position="1406"/>
    </location>
</feature>
<feature type="domain" description="Teneurin-like YD-shell" evidence="4">
    <location>
        <begin position="997"/>
        <end position="1318"/>
    </location>
</feature>
<keyword evidence="3" id="KW-1133">Transmembrane helix</keyword>
<evidence type="ECO:0000259" key="4">
    <source>
        <dbReference type="Pfam" id="PF25023"/>
    </source>
</evidence>
<evidence type="ECO:0000256" key="1">
    <source>
        <dbReference type="ARBA" id="ARBA00022737"/>
    </source>
</evidence>
<dbReference type="InterPro" id="IPR006530">
    <property type="entry name" value="YD"/>
</dbReference>
<keyword evidence="3" id="KW-0812">Transmembrane</keyword>
<dbReference type="PANTHER" id="PTHR32305">
    <property type="match status" value="1"/>
</dbReference>
<name>A0A162LN44_9PROT</name>
<feature type="compositionally biased region" description="Basic and acidic residues" evidence="2">
    <location>
        <begin position="1574"/>
        <end position="1591"/>
    </location>
</feature>
<dbReference type="InterPro" id="IPR056823">
    <property type="entry name" value="TEN-like_YD-shell"/>
</dbReference>
<evidence type="ECO:0000256" key="2">
    <source>
        <dbReference type="SAM" id="MobiDB-lite"/>
    </source>
</evidence>
<dbReference type="InterPro" id="IPR031325">
    <property type="entry name" value="RHS_repeat"/>
</dbReference>
<feature type="transmembrane region" description="Helical" evidence="3">
    <location>
        <begin position="1426"/>
        <end position="1448"/>
    </location>
</feature>
<dbReference type="OrthoDB" id="6057489at2"/>
<dbReference type="InterPro" id="IPR022385">
    <property type="entry name" value="Rhs_assc_core"/>
</dbReference>
<gene>
    <name evidence="5" type="ORF">AUP44_22790</name>
</gene>
<evidence type="ECO:0000313" key="5">
    <source>
        <dbReference type="EMBL" id="KYO55879.1"/>
    </source>
</evidence>
<keyword evidence="3" id="KW-0472">Membrane</keyword>
<dbReference type="Gene3D" id="2.180.10.10">
    <property type="entry name" value="RHS repeat-associated core"/>
    <property type="match status" value="2"/>
</dbReference>
<dbReference type="Proteomes" id="UP000075787">
    <property type="component" value="Unassembled WGS sequence"/>
</dbReference>
<feature type="region of interest" description="Disordered" evidence="2">
    <location>
        <begin position="911"/>
        <end position="940"/>
    </location>
</feature>
<sequence>MTDQIYSNAFNFSSYQDGRVDMRTGQYSAVVTLVALRPEGGGGDAESRNLTLTFSMAKTTNDGYGIGWTLNVTSFDIANLVLSLSTGERYKANPLPAVGQLLTFQDRKLKNVEVRRTATATLEVMYGDGVTETLTRPTGTGPYRTTRITWETGESQRLDYSTGGWLTRVTGEQTGTVFLEASYVSGTISRVTTIATGGRRSAVTFTASNGLLTEISMPFDAAAAPEQVRRYRYQTFTNGMRGISRVETPMGGLELVTYLERGLPYYNNTYLPAVTVWERQPAGGRQEAGLPATVTRYRYSTTTNFTGYPFAGGFVAGTDNLYRVPGVYSYWCEASTVNPDAGNAVLSKVTTTYNKFHLMTQERQEQDGVTKTTDITYNELPNTNFANQPANLQLAKSTVTTFGANGASRTETTLMSTDDYGNLLSKTEPSGLRLDYDYYPIAGTPGHCPPEPNGLFVRFRAAERAVPAGGGTAREVSTTYQQIARLGGGSYVQPLTDTVSGGATITYTIIGDSARPLVHGRPQRQVMVLDGQTTTTDFSYTVSGVELDETRTITGHDGTTAVSGRRTLPACDAMIEARASTGSVIRYTYDAAARVTSETVAPDTAAAAVRRYSYRFAAWSGGVLSTPAELQTVDALGRTYATRYDGLGRAIASVELLSGTERPISATTWDRLGRKATETSYDQPPGAAQLSLVSRYGYNGWNDLVTTTNPDGSVTLSVRDRVANTMTTGTQGLNTTVTSFNGFEKPATVVQVDTAGNRLQTLTRGYDGFGRCTSLTDVDGNVTRYSYDAFDRMTGSSTTPADGTPARSVTLGYAPGSSAELHATVTVNGTRLGTRSHDGVGRMITESLGDGTTRLAYDGADPQPASRTTPAGIIRQFTYDPAQKSLTRITLADGSHSDYAYAAASGRLTRSTNTTARRDRSYDGYEFPTSQTVNTDGTDTTTRFTWSPGGRLTRLEAPVGDAETRSYDGAGRLVSITSGGCTITHSYDSHGRPVTTTIAEGGRSLVTTVAFDGYGREASRDFTLNGALQRRVSRSYLKNGNLSRRLTTAGNGATIADEQFTYDAYGRLTGYACTGSDHPRDPQGRAIAGQSFTFDALDNITSCTTSFTDGSSNRADRIFATTNPTKLVEIRTTNPAGTRRLSYDADGNMIDDGAGRQFTWDGFGRLVACSGAGGYAYDAENRLVTQTAPGAAPLHLDYGEEGLIAERQGSNTLRYRRDGTATRGQALSQGGVTQLRENLLDTAGSVVASVGDGGATAGIVYTPYGGAGPAGVTSATPLIDRNRVAFNGERLDALAGLYHLGQGRRAYCPELMVFLSPDPYAVFGGAGYNAYGYCRGDPVNLSDPSGLLSNGWNLGLAIVGFVLAAVLVVAAIPTGGASIGALAVLGMVGAGLGFVSATLGLTSAIMGVVDEANGWDRSETIRNLNIASLAFGVASVVTSAASAIGGAYKAYQGTRSVTLYGLSEVSSVDIALADLTGTAAFSAANTGERVANAAASGTRTFFGIESRWWASITGVANMALGSYFITAGSIDLANPSGQTGTGGGANGNGQPEATLGGSTPESTAAAQPYAPSLRRFEDPVTSRRSFDEEFTRQNNRLRSSLSSQLAGGAA</sequence>
<dbReference type="NCBIfam" id="TIGR03696">
    <property type="entry name" value="Rhs_assc_core"/>
    <property type="match status" value="1"/>
</dbReference>
<evidence type="ECO:0000256" key="3">
    <source>
        <dbReference type="SAM" id="Phobius"/>
    </source>
</evidence>
<feature type="compositionally biased region" description="Low complexity" evidence="2">
    <location>
        <begin position="1592"/>
        <end position="1610"/>
    </location>
</feature>
<dbReference type="EMBL" id="LPZR01000054">
    <property type="protein sequence ID" value="KYO55879.1"/>
    <property type="molecule type" value="Genomic_DNA"/>
</dbReference>
<feature type="region of interest" description="Disordered" evidence="2">
    <location>
        <begin position="1536"/>
        <end position="1610"/>
    </location>
</feature>
<comment type="caution">
    <text evidence="5">The sequence shown here is derived from an EMBL/GenBank/DDBJ whole genome shotgun (WGS) entry which is preliminary data.</text>
</comment>
<reference evidence="5 6" key="1">
    <citation type="submission" date="2015-12" db="EMBL/GenBank/DDBJ databases">
        <title>Genome sequence of Tistrella mobilis MCCC 1A02139.</title>
        <authorList>
            <person name="Lu L."/>
            <person name="Lai Q."/>
            <person name="Shao Z."/>
            <person name="Qian P."/>
        </authorList>
    </citation>
    <scope>NUCLEOTIDE SEQUENCE [LARGE SCALE GENOMIC DNA]</scope>
    <source>
        <strain evidence="5 6">MCCC 1A02139</strain>
    </source>
</reference>
<organism evidence="5 6">
    <name type="scientific">Tistrella mobilis</name>
    <dbReference type="NCBI Taxonomy" id="171437"/>
    <lineage>
        <taxon>Bacteria</taxon>
        <taxon>Pseudomonadati</taxon>
        <taxon>Pseudomonadota</taxon>
        <taxon>Alphaproteobacteria</taxon>
        <taxon>Geminicoccales</taxon>
        <taxon>Geminicoccaceae</taxon>
        <taxon>Tistrella</taxon>
    </lineage>
</organism>
<proteinExistence type="predicted"/>
<dbReference type="Pfam" id="PF25023">
    <property type="entry name" value="TEN_YD-shell"/>
    <property type="match status" value="1"/>
</dbReference>
<dbReference type="PANTHER" id="PTHR32305:SF15">
    <property type="entry name" value="PROTEIN RHSA-RELATED"/>
    <property type="match status" value="1"/>
</dbReference>
<dbReference type="InterPro" id="IPR050708">
    <property type="entry name" value="T6SS_VgrG/RHS"/>
</dbReference>